<evidence type="ECO:0000256" key="1">
    <source>
        <dbReference type="ARBA" id="ARBA00007806"/>
    </source>
</evidence>
<sequence>MAQTGNVAYQNSNVRFTVITDGAVRMEYSPKGKFVDDKSFVAVNRSYAPTTYKVSDSKDKVVIKTTKFILNYKKAKGPFTKDNLSILSTKGYKQRFEWKPGTEDKQNLKGTYRTLDFCDGNIRRGEPIELENGLLSKSGWTFIDDSNSYLFDKSDWPWAIERPTSNDSQDWYFLAYGHDYKQALRDFTVFAGKVPLPPRYAFGYWWSRFWDYSDDDYRKLLGNFRKYDIPLDVLVVDMDWHYTSDGLGDWTGYTWNKRLFPAPEKFMQWLKGNDVKVTLNLHPANGIKAYEENYPALAKWMGLDPTLKKDIPWQSSNKRFMSGWMNTILRPLEKMGVDFWWPDWQQFPNDSVMKNLSNTWWINYVLFSDMQLNRNTRPMLYHRWGGLGNHRYQIGFSGDTHITWNSLDYQPYFNSTSSNVLYCYWSHDIGGHMQGIDRIDPEMYIRWMQFGMMSPILRTHSTKNKKYNKEPWAFEAKYADILRGIIHTRYALAPYIYTMARKTYDDALPLCRPMYYDYPESKEAYENKDEYMFGDNLLVYPITAPMNGNRAEKDIWLPAESKWYEVCSGTTFEGNQTIHRSFALDEMPVYVKSGAIIPLYDKVKNLTSNNDSIIVTVFPGNTENQFTLYEDAGNDKAYDSNFARTLLSYKRDGNKLVVKINARKGAYQDMSANRKFLIRLVASAVPLKAECDGTDIGFTYDGETLSVTSEIPFTDCSTEKTVTFTFADDNQCLDNGLMHQMKEVRNIVAQAKLDDSQFTITRRLGELDTAARNLSYHPENWKEIVKTFYENYTNLTSILQEQGILK</sequence>
<dbReference type="Pfam" id="PF01055">
    <property type="entry name" value="Glyco_hydro_31_2nd"/>
    <property type="match status" value="1"/>
</dbReference>
<dbReference type="EMBL" id="AP035785">
    <property type="protein sequence ID" value="BFO71533.1"/>
    <property type="molecule type" value="Genomic_DNA"/>
</dbReference>
<comment type="similarity">
    <text evidence="1 2">Belongs to the glycosyl hydrolase 31 family.</text>
</comment>
<dbReference type="Gene3D" id="2.60.40.1760">
    <property type="entry name" value="glycosyl hydrolase (family 31)"/>
    <property type="match status" value="1"/>
</dbReference>
<dbReference type="InterPro" id="IPR048395">
    <property type="entry name" value="Glyco_hydro_31_C"/>
</dbReference>
<feature type="domain" description="Glycoside hydrolase family 31 TIM barrel" evidence="3">
    <location>
        <begin position="195"/>
        <end position="499"/>
    </location>
</feature>
<protein>
    <submittedName>
        <fullName evidence="6">Glycoside hydrolase family 31 protein</fullName>
    </submittedName>
</protein>
<dbReference type="Gene3D" id="3.20.20.80">
    <property type="entry name" value="Glycosidases"/>
    <property type="match status" value="1"/>
</dbReference>
<accession>A0AB33IPP3</accession>
<dbReference type="Pfam" id="PF21365">
    <property type="entry name" value="Glyco_hydro_31_3rd"/>
    <property type="match status" value="1"/>
</dbReference>
<dbReference type="InterPro" id="IPR013780">
    <property type="entry name" value="Glyco_hydro_b"/>
</dbReference>
<evidence type="ECO:0000259" key="3">
    <source>
        <dbReference type="Pfam" id="PF01055"/>
    </source>
</evidence>
<dbReference type="InterPro" id="IPR051816">
    <property type="entry name" value="Glycosyl_Hydrolase_31"/>
</dbReference>
<reference evidence="6" key="1">
    <citation type="submission" date="2024-07" db="EMBL/GenBank/DDBJ databases">
        <title>Complete genome sequence of Prevotella sp. YM-2024 GTC17253.</title>
        <authorList>
            <person name="Hayashi M."/>
            <person name="Muto Y."/>
            <person name="Tanaka K."/>
            <person name="Niwa H."/>
        </authorList>
    </citation>
    <scope>NUCLEOTIDE SEQUENCE</scope>
    <source>
        <strain evidence="6">GTC17253</strain>
    </source>
</reference>
<evidence type="ECO:0000313" key="6">
    <source>
        <dbReference type="EMBL" id="BFO71533.1"/>
    </source>
</evidence>
<dbReference type="CDD" id="cd06595">
    <property type="entry name" value="GH31_u1"/>
    <property type="match status" value="1"/>
</dbReference>
<evidence type="ECO:0000259" key="5">
    <source>
        <dbReference type="Pfam" id="PF21365"/>
    </source>
</evidence>
<keyword evidence="2 6" id="KW-0378">Hydrolase</keyword>
<feature type="domain" description="Glycosyl hydrolase family 31 C-terminal" evidence="5">
    <location>
        <begin position="508"/>
        <end position="597"/>
    </location>
</feature>
<dbReference type="InterPro" id="IPR033403">
    <property type="entry name" value="DUF5110"/>
</dbReference>
<evidence type="ECO:0000259" key="4">
    <source>
        <dbReference type="Pfam" id="PF17137"/>
    </source>
</evidence>
<dbReference type="PANTHER" id="PTHR43863">
    <property type="entry name" value="HYDROLASE, PUTATIVE (AFU_ORTHOLOGUE AFUA_1G03140)-RELATED"/>
    <property type="match status" value="1"/>
</dbReference>
<proteinExistence type="inferred from homology"/>
<dbReference type="Gene3D" id="2.60.40.1180">
    <property type="entry name" value="Golgi alpha-mannosidase II"/>
    <property type="match status" value="2"/>
</dbReference>
<dbReference type="PANTHER" id="PTHR43863:SF2">
    <property type="entry name" value="MALTASE-GLUCOAMYLASE"/>
    <property type="match status" value="1"/>
</dbReference>
<evidence type="ECO:0000256" key="2">
    <source>
        <dbReference type="RuleBase" id="RU361185"/>
    </source>
</evidence>
<dbReference type="AlphaFoldDB" id="A0AB33IPP3"/>
<dbReference type="SUPFAM" id="SSF51011">
    <property type="entry name" value="Glycosyl hydrolase domain"/>
    <property type="match status" value="1"/>
</dbReference>
<dbReference type="Pfam" id="PF17137">
    <property type="entry name" value="DUF5110"/>
    <property type="match status" value="1"/>
</dbReference>
<dbReference type="InterPro" id="IPR000322">
    <property type="entry name" value="Glyco_hydro_31_TIM"/>
</dbReference>
<dbReference type="InterPro" id="IPR017853">
    <property type="entry name" value="GH"/>
</dbReference>
<gene>
    <name evidence="6" type="ORF">GTC17253_14990</name>
</gene>
<feature type="domain" description="DUF5110" evidence="4">
    <location>
        <begin position="613"/>
        <end position="682"/>
    </location>
</feature>
<dbReference type="SUPFAM" id="SSF51445">
    <property type="entry name" value="(Trans)glycosidases"/>
    <property type="match status" value="1"/>
</dbReference>
<keyword evidence="2" id="KW-0326">Glycosidase</keyword>
<dbReference type="GO" id="GO:0005975">
    <property type="term" value="P:carbohydrate metabolic process"/>
    <property type="evidence" value="ECO:0007669"/>
    <property type="project" value="InterPro"/>
</dbReference>
<organism evidence="6">
    <name type="scientific">Prevotella sp. GTC17253</name>
    <dbReference type="NCBI Taxonomy" id="3236793"/>
    <lineage>
        <taxon>Bacteria</taxon>
        <taxon>Pseudomonadati</taxon>
        <taxon>Bacteroidota</taxon>
        <taxon>Bacteroidia</taxon>
        <taxon>Bacteroidales</taxon>
        <taxon>Prevotellaceae</taxon>
        <taxon>Prevotella</taxon>
    </lineage>
</organism>
<name>A0AB33IPP3_9BACT</name>
<dbReference type="GO" id="GO:0004553">
    <property type="term" value="F:hydrolase activity, hydrolyzing O-glycosyl compounds"/>
    <property type="evidence" value="ECO:0007669"/>
    <property type="project" value="InterPro"/>
</dbReference>